<proteinExistence type="predicted"/>
<name>A0A0H3AJ62_VIBC3</name>
<gene>
    <name evidence="1" type="ordered locus">VC0395_A0466</name>
</gene>
<dbReference type="EMBL" id="CP000627">
    <property type="protein sequence ID" value="ABQ20555.1"/>
    <property type="molecule type" value="Genomic_DNA"/>
</dbReference>
<keyword evidence="1" id="KW-0449">Lipoprotein</keyword>
<dbReference type="KEGG" id="vcr:VC395_0957"/>
<dbReference type="eggNOG" id="ENOG5031N4D">
    <property type="taxonomic scope" value="Bacteria"/>
</dbReference>
<evidence type="ECO:0000313" key="1">
    <source>
        <dbReference type="EMBL" id="ABQ20555.1"/>
    </source>
</evidence>
<reference evidence="1 2" key="1">
    <citation type="submission" date="2007-03" db="EMBL/GenBank/DDBJ databases">
        <authorList>
            <person name="Heidelberg J."/>
        </authorList>
    </citation>
    <scope>NUCLEOTIDE SEQUENCE [LARGE SCALE GENOMIC DNA]</scope>
    <source>
        <strain evidence="2">ATCC 39541 / Classical Ogawa 395 / O395</strain>
    </source>
</reference>
<evidence type="ECO:0000313" key="2">
    <source>
        <dbReference type="Proteomes" id="UP000000249"/>
    </source>
</evidence>
<dbReference type="AlphaFoldDB" id="A0A0H3AJ62"/>
<dbReference type="PROSITE" id="PS51257">
    <property type="entry name" value="PROKAR_LIPOPROTEIN"/>
    <property type="match status" value="1"/>
</dbReference>
<protein>
    <submittedName>
        <fullName evidence="1">Lipoprotein</fullName>
    </submittedName>
</protein>
<dbReference type="PATRIC" id="fig|345073.21.peg.928"/>
<sequence length="117" mass="12965">MNPDHKEIIMNHIGLFALTAAALLAGCSSNTQQDNYREASFELCNTEVNIYSVSDDGQVRIVCADGAKFALKTEKTLDIMRDINVDYCDGEGLGKFTESNKYYMFKCKSGTMISVSK</sequence>
<dbReference type="KEGG" id="vco:VC0395_A0466"/>
<organism evidence="1 2">
    <name type="scientific">Vibrio cholerae serotype O1 (strain ATCC 39541 / Classical Ogawa 395 / O395)</name>
    <dbReference type="NCBI Taxonomy" id="345073"/>
    <lineage>
        <taxon>Bacteria</taxon>
        <taxon>Pseudomonadati</taxon>
        <taxon>Pseudomonadota</taxon>
        <taxon>Gammaproteobacteria</taxon>
        <taxon>Vibrionales</taxon>
        <taxon>Vibrionaceae</taxon>
        <taxon>Vibrio</taxon>
    </lineage>
</organism>
<dbReference type="OrthoDB" id="5917524at2"/>
<dbReference type="Proteomes" id="UP000000249">
    <property type="component" value="Chromosome 1"/>
</dbReference>
<accession>A0A0H3AJ62</accession>